<feature type="region of interest" description="Disordered" evidence="21">
    <location>
        <begin position="66"/>
        <end position="87"/>
    </location>
</feature>
<evidence type="ECO:0000256" key="15">
    <source>
        <dbReference type="ARBA" id="ARBA00023242"/>
    </source>
</evidence>
<reference evidence="23 24" key="1">
    <citation type="submission" date="2020-10" db="EMBL/GenBank/DDBJ databases">
        <title>Pygocentrus nattereri (red-bellied piranha) genome, fPygNat1, primary haplotype.</title>
        <authorList>
            <person name="Myers G."/>
            <person name="Meyer A."/>
            <person name="Karagic N."/>
            <person name="Pippel M."/>
            <person name="Winkler S."/>
            <person name="Tracey A."/>
            <person name="Wood J."/>
            <person name="Formenti G."/>
            <person name="Howe K."/>
            <person name="Fedrigo O."/>
            <person name="Jarvis E.D."/>
        </authorList>
    </citation>
    <scope>NUCLEOTIDE SEQUENCE [LARGE SCALE GENOMIC DNA]</scope>
</reference>
<dbReference type="SUPFAM" id="SSF57667">
    <property type="entry name" value="beta-beta-alpha zinc fingers"/>
    <property type="match status" value="1"/>
</dbReference>
<dbReference type="InterPro" id="IPR050688">
    <property type="entry name" value="Zinc_finger/UBP_domain"/>
</dbReference>
<keyword evidence="9" id="KW-0479">Metal-binding</keyword>
<evidence type="ECO:0000313" key="24">
    <source>
        <dbReference type="Proteomes" id="UP001501920"/>
    </source>
</evidence>
<dbReference type="GO" id="GO:0008270">
    <property type="term" value="F:zinc ion binding"/>
    <property type="evidence" value="ECO:0007669"/>
    <property type="project" value="UniProtKB-KW"/>
</dbReference>
<sequence length="642" mass="71317">MPVCDICCEELVSESDLKTHLLLSHLENVMSCPFCSLSGVSYDELNFHIGTAHEEKELDLQDTLAADDSAAESGQRSSADSVQNQTYPSPFITDALTVKLENSSATCNSGLNPASPLPASHMFCQDNRMAAPNAGIALTQDQGATSSIKSSPRATATPKGIKKLVGPPPAPSMNNEKDNTTEHRKSKQKRLSSPNKEKLFSCPFCSLVCGDCFILQEHVELHLQHQATSEATIPEAGTSAQVCSSARNESGLQLYECPMCSAAFVDNSSLQEHVELHLDYGTAAAAGDLPEDIKLVQQLQEEEEKKRKEEEAKREEKDFKQLQKVFGMDNSGGYRRQMERNMERAVSRGQMAPAEFHRKRAEMMESLASGVDDSRTRTMGVLEALYEFYQREARDIAHVWLCAETDHYSTSGGDKGWGCGYRNFQMLLSALKRMEQYTAPNTLPDSLPSIPRVQALIEAAWAEGIDPQGASHFNKNLQGTRAWIGATEIYAVLTAHRVRARIVDFHQPTGPRNTHPRLFEWVKNYFSLHCSRGSRLPPRLVKTNLPPIYLQHHGHSRTIVGIEERKNGSVCALLLDPGCSSGDMKKLLNSNTTAAFLSRMRKFPGHLKHAQYQVVVVEGVLTPEEKQDRVLHSRMLRAERIP</sequence>
<evidence type="ECO:0000256" key="3">
    <source>
        <dbReference type="ARBA" id="ARBA00004496"/>
    </source>
</evidence>
<keyword evidence="20" id="KW-0175">Coiled coil</keyword>
<comment type="similarity">
    <text evidence="4">Belongs to the peptidase C78 family. ZUFSP subfamily.</text>
</comment>
<reference evidence="23" key="3">
    <citation type="submission" date="2025-09" db="UniProtKB">
        <authorList>
            <consortium name="Ensembl"/>
        </authorList>
    </citation>
    <scope>IDENTIFICATION</scope>
</reference>
<feature type="compositionally biased region" description="Polar residues" evidence="21">
    <location>
        <begin position="140"/>
        <end position="154"/>
    </location>
</feature>
<feature type="domain" description="C2H2-type" evidence="22">
    <location>
        <begin position="255"/>
        <end position="277"/>
    </location>
</feature>
<organism evidence="23 24">
    <name type="scientific">Pygocentrus nattereri</name>
    <name type="common">Red-bellied piranha</name>
    <dbReference type="NCBI Taxonomy" id="42514"/>
    <lineage>
        <taxon>Eukaryota</taxon>
        <taxon>Metazoa</taxon>
        <taxon>Chordata</taxon>
        <taxon>Craniata</taxon>
        <taxon>Vertebrata</taxon>
        <taxon>Euteleostomi</taxon>
        <taxon>Actinopterygii</taxon>
        <taxon>Neopterygii</taxon>
        <taxon>Teleostei</taxon>
        <taxon>Ostariophysi</taxon>
        <taxon>Characiformes</taxon>
        <taxon>Characoidei</taxon>
        <taxon>Pygocentrus</taxon>
    </lineage>
</organism>
<evidence type="ECO:0000256" key="11">
    <source>
        <dbReference type="ARBA" id="ARBA00022771"/>
    </source>
</evidence>
<keyword evidence="11 19" id="KW-0863">Zinc-finger</keyword>
<dbReference type="InterPro" id="IPR036236">
    <property type="entry name" value="Znf_C2H2_sf"/>
</dbReference>
<feature type="coiled-coil region" evidence="20">
    <location>
        <begin position="293"/>
        <end position="325"/>
    </location>
</feature>
<dbReference type="OrthoDB" id="288987at2759"/>
<keyword evidence="8" id="KW-0963">Cytoplasm</keyword>
<keyword evidence="24" id="KW-1185">Reference proteome</keyword>
<name>A0A3B4DWC5_PYGNA</name>
<evidence type="ECO:0000256" key="2">
    <source>
        <dbReference type="ARBA" id="ARBA00004123"/>
    </source>
</evidence>
<dbReference type="GeneID" id="108413033"/>
<dbReference type="GO" id="GO:0005634">
    <property type="term" value="C:nucleus"/>
    <property type="evidence" value="ECO:0007669"/>
    <property type="project" value="UniProtKB-SubCell"/>
</dbReference>
<dbReference type="InterPro" id="IPR013087">
    <property type="entry name" value="Znf_C2H2_type"/>
</dbReference>
<dbReference type="CTD" id="562478"/>
<dbReference type="Gene3D" id="3.30.160.60">
    <property type="entry name" value="Classic Zinc Finger"/>
    <property type="match status" value="2"/>
</dbReference>
<dbReference type="GO" id="GO:0045944">
    <property type="term" value="P:positive regulation of transcription by RNA polymerase II"/>
    <property type="evidence" value="ECO:0007669"/>
    <property type="project" value="TreeGrafter"/>
</dbReference>
<keyword evidence="12" id="KW-0378">Hydrolase</keyword>
<dbReference type="PROSITE" id="PS00028">
    <property type="entry name" value="ZINC_FINGER_C2H2_1"/>
    <property type="match status" value="2"/>
</dbReference>
<evidence type="ECO:0000256" key="5">
    <source>
        <dbReference type="ARBA" id="ARBA00011274"/>
    </source>
</evidence>
<dbReference type="AlphaFoldDB" id="A0A3B4DWC5"/>
<comment type="subcellular location">
    <subcellularLocation>
        <location evidence="3">Cytoplasm</location>
    </subcellularLocation>
    <subcellularLocation>
        <location evidence="2">Nucleus</location>
    </subcellularLocation>
</comment>
<dbReference type="PROSITE" id="PS50157">
    <property type="entry name" value="ZINC_FINGER_C2H2_2"/>
    <property type="match status" value="1"/>
</dbReference>
<feature type="compositionally biased region" description="Polar residues" evidence="21">
    <location>
        <begin position="72"/>
        <end position="87"/>
    </location>
</feature>
<evidence type="ECO:0000256" key="20">
    <source>
        <dbReference type="SAM" id="Coils"/>
    </source>
</evidence>
<evidence type="ECO:0000256" key="6">
    <source>
        <dbReference type="ARBA" id="ARBA00012759"/>
    </source>
</evidence>
<evidence type="ECO:0000256" key="14">
    <source>
        <dbReference type="ARBA" id="ARBA00022990"/>
    </source>
</evidence>
<keyword evidence="14" id="KW-0007">Acetylation</keyword>
<evidence type="ECO:0000256" key="13">
    <source>
        <dbReference type="ARBA" id="ARBA00022833"/>
    </source>
</evidence>
<protein>
    <recommendedName>
        <fullName evidence="7">Zinc finger-containing ubiquitin peptidase 1</fullName>
        <ecNumber evidence="6">3.4.19.12</ecNumber>
    </recommendedName>
    <alternativeName>
        <fullName evidence="17">Lys-63-specific deubiquitinase ZUFSP</fullName>
    </alternativeName>
    <alternativeName>
        <fullName evidence="16">Zinc finger with UFM1-specific peptidase domain protein</fullName>
    </alternativeName>
</protein>
<feature type="region of interest" description="Disordered" evidence="21">
    <location>
        <begin position="140"/>
        <end position="192"/>
    </location>
</feature>
<evidence type="ECO:0000256" key="17">
    <source>
        <dbReference type="ARBA" id="ARBA00031481"/>
    </source>
</evidence>
<dbReference type="OMA" id="HHTGYNE"/>
<evidence type="ECO:0000256" key="7">
    <source>
        <dbReference type="ARBA" id="ARBA00021993"/>
    </source>
</evidence>
<dbReference type="Proteomes" id="UP001501920">
    <property type="component" value="Chromosome 19"/>
</dbReference>
<dbReference type="GeneTree" id="ENSGT00940000166924"/>
<comment type="function">
    <text evidence="18">Deubiquitinase with endodeubiquitinase activity that specifically interacts with and cleaves 'Lys-63'-linked long polyubiquitin chains. Shows only weak activity against 'Lys-11' and 'Lys-48'-linked chains. Plays an important role in genome stability pathways, functioning to prevent spontaneous DNA damage and also promote cellular survival in response to exogenous DNA damage. Modulates the ubiquitination status of replication protein A (RPA) complex proteins in response to replication stress.</text>
</comment>
<evidence type="ECO:0000256" key="18">
    <source>
        <dbReference type="ARBA" id="ARBA00045669"/>
    </source>
</evidence>
<dbReference type="Pfam" id="PF07910">
    <property type="entry name" value="Peptidase_C78"/>
    <property type="match status" value="1"/>
</dbReference>
<evidence type="ECO:0000256" key="8">
    <source>
        <dbReference type="ARBA" id="ARBA00022490"/>
    </source>
</evidence>
<dbReference type="InterPro" id="IPR012462">
    <property type="entry name" value="UFSP1/2_DUB_cat"/>
</dbReference>
<keyword evidence="15" id="KW-0539">Nucleus</keyword>
<dbReference type="STRING" id="42514.ENSPNAP00000027361"/>
<evidence type="ECO:0000313" key="23">
    <source>
        <dbReference type="Ensembl" id="ENSPNAP00000027361.1"/>
    </source>
</evidence>
<dbReference type="RefSeq" id="XP_017540825.1">
    <property type="nucleotide sequence ID" value="XM_017685336.2"/>
</dbReference>
<evidence type="ECO:0000256" key="19">
    <source>
        <dbReference type="PROSITE-ProRule" id="PRU00042"/>
    </source>
</evidence>
<dbReference type="PANTHER" id="PTHR24403:SF67">
    <property type="entry name" value="FI01116P-RELATED"/>
    <property type="match status" value="1"/>
</dbReference>
<accession>A0A3B4DWC5</accession>
<dbReference type="Ensembl" id="ENSPNAT00000002758.2">
    <property type="protein sequence ID" value="ENSPNAP00000027361.1"/>
    <property type="gene ID" value="ENSPNAG00000005932.2"/>
</dbReference>
<evidence type="ECO:0000256" key="10">
    <source>
        <dbReference type="ARBA" id="ARBA00022737"/>
    </source>
</evidence>
<dbReference type="SMART" id="SM00355">
    <property type="entry name" value="ZnF_C2H2"/>
    <property type="match status" value="4"/>
</dbReference>
<evidence type="ECO:0000256" key="12">
    <source>
        <dbReference type="ARBA" id="ARBA00022801"/>
    </source>
</evidence>
<comment type="subunit">
    <text evidence="5">Interacts with RPA1 and RPA2.</text>
</comment>
<evidence type="ECO:0000256" key="9">
    <source>
        <dbReference type="ARBA" id="ARBA00022723"/>
    </source>
</evidence>
<proteinExistence type="inferred from homology"/>
<comment type="catalytic activity">
    <reaction evidence="1">
        <text>Thiol-dependent hydrolysis of ester, thioester, amide, peptide and isopeptide bonds formed by the C-terminal Gly of ubiquitin (a 76-residue protein attached to proteins as an intracellular targeting signal).</text>
        <dbReference type="EC" id="3.4.19.12"/>
    </reaction>
</comment>
<evidence type="ECO:0000256" key="1">
    <source>
        <dbReference type="ARBA" id="ARBA00000707"/>
    </source>
</evidence>
<evidence type="ECO:0000256" key="4">
    <source>
        <dbReference type="ARBA" id="ARBA00010469"/>
    </source>
</evidence>
<dbReference type="Gene3D" id="3.90.70.130">
    <property type="match status" value="1"/>
</dbReference>
<reference evidence="23" key="2">
    <citation type="submission" date="2025-08" db="UniProtKB">
        <authorList>
            <consortium name="Ensembl"/>
        </authorList>
    </citation>
    <scope>IDENTIFICATION</scope>
</reference>
<dbReference type="GO" id="GO:0005737">
    <property type="term" value="C:cytoplasm"/>
    <property type="evidence" value="ECO:0007669"/>
    <property type="project" value="UniProtKB-SubCell"/>
</dbReference>
<keyword evidence="13" id="KW-0862">Zinc</keyword>
<dbReference type="FunFam" id="3.90.70.130:FF:000002">
    <property type="entry name" value="Zinc finger containing ubiquitin peptidase 1"/>
    <property type="match status" value="1"/>
</dbReference>
<dbReference type="PANTHER" id="PTHR24403">
    <property type="entry name" value="ZINC FINGER PROTEIN"/>
    <property type="match status" value="1"/>
</dbReference>
<evidence type="ECO:0000256" key="21">
    <source>
        <dbReference type="SAM" id="MobiDB-lite"/>
    </source>
</evidence>
<evidence type="ECO:0000259" key="22">
    <source>
        <dbReference type="PROSITE" id="PS50157"/>
    </source>
</evidence>
<dbReference type="GO" id="GO:0004843">
    <property type="term" value="F:cysteine-type deubiquitinase activity"/>
    <property type="evidence" value="ECO:0007669"/>
    <property type="project" value="UniProtKB-EC"/>
</dbReference>
<evidence type="ECO:0000256" key="16">
    <source>
        <dbReference type="ARBA" id="ARBA00029662"/>
    </source>
</evidence>
<dbReference type="EC" id="3.4.19.12" evidence="6"/>
<keyword evidence="10" id="KW-0677">Repeat</keyword>